<evidence type="ECO:0000313" key="1">
    <source>
        <dbReference type="EMBL" id="GHO55226.1"/>
    </source>
</evidence>
<proteinExistence type="predicted"/>
<sequence length="270" mass="29872">MECYEPGAIRDEEIIAYLAGEKVRPAVKDHMERCASCAQRFGAYQRLEHVLMQKLYRWDCPSNQMLGEYQLGLCSAEDEALIKTHLSACVLCSAEVETLSAFMAREDLFTNPVVVPAIVGNHRTSAEEEQHSVLERLLEPVQAGVRRLVATLVPMQPALYSVRGTASAWPRRYIAEDISISLQLERGSQESGGAQLVGFVTRKGATLPTLQGTPVVLLARDGKSSYTQHIDDLGNFIFTALIPNTYTLELRFPETCVIIEEVAVALDEDG</sequence>
<gene>
    <name evidence="1" type="ORF">KSB_37010</name>
</gene>
<dbReference type="EMBL" id="BNJG01000001">
    <property type="protein sequence ID" value="GHO55226.1"/>
    <property type="molecule type" value="Genomic_DNA"/>
</dbReference>
<dbReference type="Gene3D" id="1.10.10.1320">
    <property type="entry name" value="Anti-sigma factor, zinc-finger domain"/>
    <property type="match status" value="1"/>
</dbReference>
<evidence type="ECO:0008006" key="3">
    <source>
        <dbReference type="Google" id="ProtNLM"/>
    </source>
</evidence>
<evidence type="ECO:0000313" key="2">
    <source>
        <dbReference type="Proteomes" id="UP000654345"/>
    </source>
</evidence>
<reference evidence="1 2" key="1">
    <citation type="journal article" date="2021" name="Int. J. Syst. Evol. Microbiol.">
        <title>Reticulibacter mediterranei gen. nov., sp. nov., within the new family Reticulibacteraceae fam. nov., and Ktedonospora formicarum gen. nov., sp. nov., Ktedonobacter robiniae sp. nov., Dictyobacter formicarum sp. nov. and Dictyobacter arantiisoli sp. nov., belonging to the class Ktedonobacteria.</title>
        <authorList>
            <person name="Yabe S."/>
            <person name="Zheng Y."/>
            <person name="Wang C.M."/>
            <person name="Sakai Y."/>
            <person name="Abe K."/>
            <person name="Yokota A."/>
            <person name="Donadio S."/>
            <person name="Cavaletti L."/>
            <person name="Monciardini P."/>
        </authorList>
    </citation>
    <scope>NUCLEOTIDE SEQUENCE [LARGE SCALE GENOMIC DNA]</scope>
    <source>
        <strain evidence="1 2">SOSP1-30</strain>
    </source>
</reference>
<keyword evidence="2" id="KW-1185">Reference proteome</keyword>
<dbReference type="RefSeq" id="WP_201371842.1">
    <property type="nucleotide sequence ID" value="NZ_BNJG01000001.1"/>
</dbReference>
<comment type="caution">
    <text evidence="1">The sequence shown here is derived from an EMBL/GenBank/DDBJ whole genome shotgun (WGS) entry which is preliminary data.</text>
</comment>
<protein>
    <recommendedName>
        <fullName evidence="3">Zinc-finger domain-containing protein</fullName>
    </recommendedName>
</protein>
<accession>A0ABQ3UR66</accession>
<dbReference type="InterPro" id="IPR041916">
    <property type="entry name" value="Anti_sigma_zinc_sf"/>
</dbReference>
<dbReference type="Proteomes" id="UP000654345">
    <property type="component" value="Unassembled WGS sequence"/>
</dbReference>
<organism evidence="1 2">
    <name type="scientific">Ktedonobacter robiniae</name>
    <dbReference type="NCBI Taxonomy" id="2778365"/>
    <lineage>
        <taxon>Bacteria</taxon>
        <taxon>Bacillati</taxon>
        <taxon>Chloroflexota</taxon>
        <taxon>Ktedonobacteria</taxon>
        <taxon>Ktedonobacterales</taxon>
        <taxon>Ktedonobacteraceae</taxon>
        <taxon>Ktedonobacter</taxon>
    </lineage>
</organism>
<name>A0ABQ3UR66_9CHLR</name>